<dbReference type="SUPFAM" id="SSF48239">
    <property type="entry name" value="Terpenoid cyclases/Protein prenyltransferases"/>
    <property type="match status" value="1"/>
</dbReference>
<evidence type="ECO:0000313" key="7">
    <source>
        <dbReference type="EMBL" id="KAF2588723.1"/>
    </source>
</evidence>
<dbReference type="Proteomes" id="UP000712281">
    <property type="component" value="Unassembled WGS sequence"/>
</dbReference>
<dbReference type="InterPro" id="IPR005630">
    <property type="entry name" value="Terpene_synthase_metal-bd"/>
</dbReference>
<accession>A0A8S9MI21</accession>
<evidence type="ECO:0000256" key="2">
    <source>
        <dbReference type="ARBA" id="ARBA00022723"/>
    </source>
</evidence>
<dbReference type="InterPro" id="IPR036965">
    <property type="entry name" value="Terpene_synth_N_sf"/>
</dbReference>
<dbReference type="SUPFAM" id="SSF48576">
    <property type="entry name" value="Terpenoid synthases"/>
    <property type="match status" value="1"/>
</dbReference>
<evidence type="ECO:0000313" key="9">
    <source>
        <dbReference type="Proteomes" id="UP000712281"/>
    </source>
</evidence>
<dbReference type="Gene3D" id="1.50.10.130">
    <property type="entry name" value="Terpene synthase, N-terminal domain"/>
    <property type="match status" value="1"/>
</dbReference>
<dbReference type="Gene3D" id="1.10.600.10">
    <property type="entry name" value="Farnesyl Diphosphate Synthase"/>
    <property type="match status" value="1"/>
</dbReference>
<organism evidence="8 9">
    <name type="scientific">Brassica cretica</name>
    <name type="common">Mustard</name>
    <dbReference type="NCBI Taxonomy" id="69181"/>
    <lineage>
        <taxon>Eukaryota</taxon>
        <taxon>Viridiplantae</taxon>
        <taxon>Streptophyta</taxon>
        <taxon>Embryophyta</taxon>
        <taxon>Tracheophyta</taxon>
        <taxon>Spermatophyta</taxon>
        <taxon>Magnoliopsida</taxon>
        <taxon>eudicotyledons</taxon>
        <taxon>Gunneridae</taxon>
        <taxon>Pentapetalae</taxon>
        <taxon>rosids</taxon>
        <taxon>malvids</taxon>
        <taxon>Brassicales</taxon>
        <taxon>Brassicaceae</taxon>
        <taxon>Brassiceae</taxon>
        <taxon>Brassica</taxon>
    </lineage>
</organism>
<keyword evidence="4" id="KW-0456">Lyase</keyword>
<dbReference type="PANTHER" id="PTHR31225:SF93">
    <property type="entry name" value="ALPHA-HUMULENE_(-)-(E)-BETA-CARYOPHYLLENE SYNTHASE"/>
    <property type="match status" value="1"/>
</dbReference>
<keyword evidence="3" id="KW-0460">Magnesium</keyword>
<sequence length="271" mass="31391">MMNLGCFSKFSGNWGSHLPFDGNFKQHLVAEALGVLSLYEASQWKTRGRGEDIMDEALGFSKQSFELKNLCFNLSHIILPYASRMPVKHPYHKGIARIEARKYISYNEAEEKRDAILLEFAKIDFNMLKSLRGTMKWRLIKSKVTYTIAEGYLWSLGAYFEPRYSQARVKTSIALILFTTLDDMYDAYGTMEGLFTDAMEKKYMYPIMVDFYDKLEEEIENQGRSGCGFHLKKPEWEMSDVANLDAFEWLSSNPKIRVASKIIRFTDDMTV</sequence>
<name>A0A8S9MI21_BRACR</name>
<comment type="similarity">
    <text evidence="5">Belongs to the terpene synthase family. Tpsa subfamily.</text>
</comment>
<gene>
    <name evidence="8" type="ORF">F2Q68_00040761</name>
    <name evidence="7" type="ORF">F2Q70_00040068</name>
</gene>
<evidence type="ECO:0000313" key="8">
    <source>
        <dbReference type="EMBL" id="KAF2619630.1"/>
    </source>
</evidence>
<dbReference type="Pfam" id="PF03936">
    <property type="entry name" value="Terpene_synth_C"/>
    <property type="match status" value="1"/>
</dbReference>
<dbReference type="InterPro" id="IPR050148">
    <property type="entry name" value="Terpene_synthase-like"/>
</dbReference>
<keyword evidence="2" id="KW-0479">Metal-binding</keyword>
<evidence type="ECO:0000256" key="3">
    <source>
        <dbReference type="ARBA" id="ARBA00022842"/>
    </source>
</evidence>
<dbReference type="EMBL" id="QGKY02000190">
    <property type="protein sequence ID" value="KAF2588723.1"/>
    <property type="molecule type" value="Genomic_DNA"/>
</dbReference>
<dbReference type="GO" id="GO:0016114">
    <property type="term" value="P:terpenoid biosynthetic process"/>
    <property type="evidence" value="ECO:0007669"/>
    <property type="project" value="InterPro"/>
</dbReference>
<dbReference type="GO" id="GO:0000287">
    <property type="term" value="F:magnesium ion binding"/>
    <property type="evidence" value="ECO:0007669"/>
    <property type="project" value="InterPro"/>
</dbReference>
<evidence type="ECO:0000256" key="5">
    <source>
        <dbReference type="ARBA" id="ARBA00038405"/>
    </source>
</evidence>
<comment type="caution">
    <text evidence="8">The sequence shown here is derived from an EMBL/GenBank/DDBJ whole genome shotgun (WGS) entry which is preliminary data.</text>
</comment>
<dbReference type="GO" id="GO:0010333">
    <property type="term" value="F:terpene synthase activity"/>
    <property type="evidence" value="ECO:0007669"/>
    <property type="project" value="InterPro"/>
</dbReference>
<dbReference type="InterPro" id="IPR008949">
    <property type="entry name" value="Isoprenoid_synthase_dom_sf"/>
</dbReference>
<evidence type="ECO:0000259" key="6">
    <source>
        <dbReference type="Pfam" id="PF03936"/>
    </source>
</evidence>
<evidence type="ECO:0000256" key="4">
    <source>
        <dbReference type="ARBA" id="ARBA00023239"/>
    </source>
</evidence>
<evidence type="ECO:0000256" key="1">
    <source>
        <dbReference type="ARBA" id="ARBA00001936"/>
    </source>
</evidence>
<comment type="cofactor">
    <cofactor evidence="1">
        <name>Mn(2+)</name>
        <dbReference type="ChEBI" id="CHEBI:29035"/>
    </cofactor>
</comment>
<dbReference type="EMBL" id="QGKW02000007">
    <property type="protein sequence ID" value="KAF2619630.1"/>
    <property type="molecule type" value="Genomic_DNA"/>
</dbReference>
<dbReference type="InterPro" id="IPR008930">
    <property type="entry name" value="Terpenoid_cyclase/PrenylTrfase"/>
</dbReference>
<dbReference type="PANTHER" id="PTHR31225">
    <property type="entry name" value="OS04G0344100 PROTEIN-RELATED"/>
    <property type="match status" value="1"/>
</dbReference>
<dbReference type="AlphaFoldDB" id="A0A8S9MI21"/>
<proteinExistence type="inferred from homology"/>
<feature type="domain" description="Terpene synthase metal-binding" evidence="6">
    <location>
        <begin position="147"/>
        <end position="233"/>
    </location>
</feature>
<reference evidence="8" key="1">
    <citation type="submission" date="2019-12" db="EMBL/GenBank/DDBJ databases">
        <title>Genome sequencing and annotation of Brassica cretica.</title>
        <authorList>
            <person name="Studholme D.J."/>
            <person name="Sarris P.F."/>
        </authorList>
    </citation>
    <scope>NUCLEOTIDE SEQUENCE</scope>
    <source>
        <strain evidence="8">PFS-001/15</strain>
        <strain evidence="7">PFS-102/07</strain>
        <tissue evidence="8">Leaf</tissue>
    </source>
</reference>
<protein>
    <recommendedName>
        <fullName evidence="6">Terpene synthase metal-binding domain-containing protein</fullName>
    </recommendedName>
</protein>